<feature type="compositionally biased region" description="Polar residues" evidence="1">
    <location>
        <begin position="55"/>
        <end position="67"/>
    </location>
</feature>
<gene>
    <name evidence="2" type="ORF">SAMN05444586_100422</name>
</gene>
<dbReference type="Proteomes" id="UP000182827">
    <property type="component" value="Unassembled WGS sequence"/>
</dbReference>
<name>A0A1I6QER6_9GAMM</name>
<dbReference type="EMBL" id="FOZU01000004">
    <property type="protein sequence ID" value="SFS50989.1"/>
    <property type="molecule type" value="Genomic_DNA"/>
</dbReference>
<dbReference type="AlphaFoldDB" id="A0A1I6QER6"/>
<feature type="region of interest" description="Disordered" evidence="1">
    <location>
        <begin position="36"/>
        <end position="76"/>
    </location>
</feature>
<evidence type="ECO:0000313" key="2">
    <source>
        <dbReference type="EMBL" id="SFS50989.1"/>
    </source>
</evidence>
<protein>
    <submittedName>
        <fullName evidence="2">Uncharacterized protein</fullName>
    </submittedName>
</protein>
<sequence length="76" mass="8792">MPERIKPIENNPPNTKANIFFILERSNDMMNEINRNKSSKHESHSYNHGAFRKSAYSTNTMSAGTSRTHTRTETHK</sequence>
<reference evidence="3" key="1">
    <citation type="submission" date="2016-10" db="EMBL/GenBank/DDBJ databases">
        <authorList>
            <person name="Varghese N."/>
            <person name="Submissions S."/>
        </authorList>
    </citation>
    <scope>NUCLEOTIDE SEQUENCE [LARGE SCALE GENOMIC DNA]</scope>
    <source>
        <strain evidence="3">ANC 5076</strain>
    </source>
</reference>
<keyword evidence="3" id="KW-1185">Reference proteome</keyword>
<accession>A0A1I6QER6</accession>
<evidence type="ECO:0000256" key="1">
    <source>
        <dbReference type="SAM" id="MobiDB-lite"/>
    </source>
</evidence>
<evidence type="ECO:0000313" key="3">
    <source>
        <dbReference type="Proteomes" id="UP000182827"/>
    </source>
</evidence>
<proteinExistence type="predicted"/>
<organism evidence="2 3">
    <name type="scientific">Acinetobacter bohemicus</name>
    <dbReference type="NCBI Taxonomy" id="1435036"/>
    <lineage>
        <taxon>Bacteria</taxon>
        <taxon>Pseudomonadati</taxon>
        <taxon>Pseudomonadota</taxon>
        <taxon>Gammaproteobacteria</taxon>
        <taxon>Moraxellales</taxon>
        <taxon>Moraxellaceae</taxon>
        <taxon>Acinetobacter</taxon>
    </lineage>
</organism>